<evidence type="ECO:0000256" key="4">
    <source>
        <dbReference type="PROSITE-ProRule" id="PRU00192"/>
    </source>
</evidence>
<evidence type="ECO:0000256" key="3">
    <source>
        <dbReference type="PROSITE-ProRule" id="PRU00191"/>
    </source>
</evidence>
<evidence type="ECO:0000313" key="8">
    <source>
        <dbReference type="EnsemblMetazoa" id="XP_019854979.1"/>
    </source>
</evidence>
<evidence type="ECO:0000259" key="7">
    <source>
        <dbReference type="PROSITE" id="PS50002"/>
    </source>
</evidence>
<dbReference type="GO" id="GO:0030971">
    <property type="term" value="F:receptor tyrosine kinase binding"/>
    <property type="evidence" value="ECO:0007669"/>
    <property type="project" value="TreeGrafter"/>
</dbReference>
<dbReference type="SUPFAM" id="SSF55550">
    <property type="entry name" value="SH2 domain"/>
    <property type="match status" value="2"/>
</dbReference>
<protein>
    <recommendedName>
        <fullName evidence="10">SH3 domain-containing protein</fullName>
    </recommendedName>
</protein>
<dbReference type="Gene3D" id="3.30.505.10">
    <property type="entry name" value="SH2 domain"/>
    <property type="match status" value="2"/>
</dbReference>
<feature type="domain" description="SH3" evidence="7">
    <location>
        <begin position="447"/>
        <end position="505"/>
    </location>
</feature>
<evidence type="ECO:0000256" key="2">
    <source>
        <dbReference type="ARBA" id="ARBA00022999"/>
    </source>
</evidence>
<dbReference type="EnsemblMetazoa" id="XM_019999420.1">
    <property type="protein sequence ID" value="XP_019854979.1"/>
    <property type="gene ID" value="LOC109583909"/>
</dbReference>
<accession>A0AAN0JDA5</accession>
<dbReference type="PRINTS" id="PR00452">
    <property type="entry name" value="SH3DOMAIN"/>
</dbReference>
<dbReference type="PRINTS" id="PR00499">
    <property type="entry name" value="P67PHOX"/>
</dbReference>
<keyword evidence="2 3" id="KW-0727">SH2 domain</keyword>
<dbReference type="SUPFAM" id="SSF50044">
    <property type="entry name" value="SH3-domain"/>
    <property type="match status" value="1"/>
</dbReference>
<dbReference type="PANTHER" id="PTHR19969">
    <property type="entry name" value="SH2-SH3 ADAPTOR PROTEIN-RELATED"/>
    <property type="match status" value="1"/>
</dbReference>
<dbReference type="Proteomes" id="UP000007879">
    <property type="component" value="Unassembled WGS sequence"/>
</dbReference>
<dbReference type="GO" id="GO:0016477">
    <property type="term" value="P:cell migration"/>
    <property type="evidence" value="ECO:0007669"/>
    <property type="project" value="TreeGrafter"/>
</dbReference>
<feature type="domain" description="SH2" evidence="6">
    <location>
        <begin position="324"/>
        <end position="420"/>
    </location>
</feature>
<evidence type="ECO:0000256" key="1">
    <source>
        <dbReference type="ARBA" id="ARBA00022443"/>
    </source>
</evidence>
<dbReference type="InterPro" id="IPR001452">
    <property type="entry name" value="SH3_domain"/>
</dbReference>
<dbReference type="PROSITE" id="PS50001">
    <property type="entry name" value="SH2"/>
    <property type="match status" value="2"/>
</dbReference>
<evidence type="ECO:0000313" key="9">
    <source>
        <dbReference type="Proteomes" id="UP000007879"/>
    </source>
</evidence>
<feature type="domain" description="SH2" evidence="6">
    <location>
        <begin position="213"/>
        <end position="314"/>
    </location>
</feature>
<evidence type="ECO:0008006" key="10">
    <source>
        <dbReference type="Google" id="ProtNLM"/>
    </source>
</evidence>
<keyword evidence="5" id="KW-0175">Coiled coil</keyword>
<dbReference type="PROSITE" id="PS50002">
    <property type="entry name" value="SH3"/>
    <property type="match status" value="1"/>
</dbReference>
<keyword evidence="1 4" id="KW-0728">SH3 domain</keyword>
<dbReference type="Gene3D" id="2.30.30.40">
    <property type="entry name" value="SH3 Domains"/>
    <property type="match status" value="1"/>
</dbReference>
<dbReference type="Pfam" id="PF14604">
    <property type="entry name" value="SH3_9"/>
    <property type="match status" value="1"/>
</dbReference>
<keyword evidence="9" id="KW-1185">Reference proteome</keyword>
<dbReference type="SMART" id="SM00252">
    <property type="entry name" value="SH2"/>
    <property type="match status" value="2"/>
</dbReference>
<reference evidence="8" key="2">
    <citation type="submission" date="2024-06" db="UniProtKB">
        <authorList>
            <consortium name="EnsemblMetazoa"/>
        </authorList>
    </citation>
    <scope>IDENTIFICATION</scope>
</reference>
<dbReference type="InterPro" id="IPR036028">
    <property type="entry name" value="SH3-like_dom_sf"/>
</dbReference>
<dbReference type="PANTHER" id="PTHR19969:SF19">
    <property type="entry name" value="SH2 DOMAIN-CONTAINING PROTEIN"/>
    <property type="match status" value="1"/>
</dbReference>
<dbReference type="InterPro" id="IPR051184">
    <property type="entry name" value="Tyrosine-phos_adapter"/>
</dbReference>
<organism evidence="8 9">
    <name type="scientific">Amphimedon queenslandica</name>
    <name type="common">Sponge</name>
    <dbReference type="NCBI Taxonomy" id="400682"/>
    <lineage>
        <taxon>Eukaryota</taxon>
        <taxon>Metazoa</taxon>
        <taxon>Porifera</taxon>
        <taxon>Demospongiae</taxon>
        <taxon>Heteroscleromorpha</taxon>
        <taxon>Haplosclerida</taxon>
        <taxon>Niphatidae</taxon>
        <taxon>Amphimedon</taxon>
    </lineage>
</organism>
<dbReference type="GeneID" id="109583909"/>
<dbReference type="RefSeq" id="XP_019854979.1">
    <property type="nucleotide sequence ID" value="XM_019999420.1"/>
</dbReference>
<sequence length="505" mass="58729">MEQLLEEGIDVIKANQGNMNQDPYYLQKKKKQLTACHLEDSGMQSLDTSFAIATSQVKKEREANKRLEEKLQKLKEKHRIQHMLMLTNTGSALSRIRRGMRMEIEELILYLTANKSDLEDQNAAIVENKREIEYLQEQISSTSVQLLMKRKENEAMKADIKKEKQILSNQVKLLYEKDEVKEKDPKVAVPEKMEESTEKKILPTDTLLFDQPWFHAELTRNDAEMLLDDYKDIPGAFLVREPASSTNYAISFIFQQVCNHMMIQQKFKEGKMKYYLFRYHLKFDSIFELIEYYHQYPIIMGQTQNTFVMLTVAVPKINDYEARPWFSNVSKIEAEDMLNSVLLDGAFLVRPSSQESEDGKKALAISLRGNDKICHIRITKDGEQFTIGGPAGFTFGNLIELIYYYKYQPIYLNTKLTHPINKEILEQKTSSALMQSPHLHVYESIKEHPITVHALYDFKARRADELSFECGAVITNVEKIHEDWWRGEYKGSRGVFPASYVKEIL</sequence>
<proteinExistence type="predicted"/>
<dbReference type="InterPro" id="IPR036860">
    <property type="entry name" value="SH2_dom_sf"/>
</dbReference>
<reference evidence="9" key="1">
    <citation type="journal article" date="2010" name="Nature">
        <title>The Amphimedon queenslandica genome and the evolution of animal complexity.</title>
        <authorList>
            <person name="Srivastava M."/>
            <person name="Simakov O."/>
            <person name="Chapman J."/>
            <person name="Fahey B."/>
            <person name="Gauthier M.E."/>
            <person name="Mitros T."/>
            <person name="Richards G.S."/>
            <person name="Conaco C."/>
            <person name="Dacre M."/>
            <person name="Hellsten U."/>
            <person name="Larroux C."/>
            <person name="Putnam N.H."/>
            <person name="Stanke M."/>
            <person name="Adamska M."/>
            <person name="Darling A."/>
            <person name="Degnan S.M."/>
            <person name="Oakley T.H."/>
            <person name="Plachetzki D.C."/>
            <person name="Zhai Y."/>
            <person name="Adamski M."/>
            <person name="Calcino A."/>
            <person name="Cummins S.F."/>
            <person name="Goodstein D.M."/>
            <person name="Harris C."/>
            <person name="Jackson D.J."/>
            <person name="Leys S.P."/>
            <person name="Shu S."/>
            <person name="Woodcroft B.J."/>
            <person name="Vervoort M."/>
            <person name="Kosik K.S."/>
            <person name="Manning G."/>
            <person name="Degnan B.M."/>
            <person name="Rokhsar D.S."/>
        </authorList>
    </citation>
    <scope>NUCLEOTIDE SEQUENCE [LARGE SCALE GENOMIC DNA]</scope>
</reference>
<feature type="coiled-coil region" evidence="5">
    <location>
        <begin position="50"/>
        <end position="84"/>
    </location>
</feature>
<evidence type="ECO:0000256" key="5">
    <source>
        <dbReference type="SAM" id="Coils"/>
    </source>
</evidence>
<dbReference type="SMART" id="SM00326">
    <property type="entry name" value="SH3"/>
    <property type="match status" value="1"/>
</dbReference>
<dbReference type="GO" id="GO:0005737">
    <property type="term" value="C:cytoplasm"/>
    <property type="evidence" value="ECO:0007669"/>
    <property type="project" value="TreeGrafter"/>
</dbReference>
<feature type="coiled-coil region" evidence="5">
    <location>
        <begin position="118"/>
        <end position="177"/>
    </location>
</feature>
<dbReference type="GO" id="GO:0007167">
    <property type="term" value="P:enzyme-linked receptor protein signaling pathway"/>
    <property type="evidence" value="ECO:0007669"/>
    <property type="project" value="TreeGrafter"/>
</dbReference>
<dbReference type="Pfam" id="PF00017">
    <property type="entry name" value="SH2"/>
    <property type="match status" value="2"/>
</dbReference>
<evidence type="ECO:0000259" key="6">
    <source>
        <dbReference type="PROSITE" id="PS50001"/>
    </source>
</evidence>
<dbReference type="KEGG" id="aqu:109583909"/>
<name>A0AAN0JDA5_AMPQE</name>
<dbReference type="InterPro" id="IPR000980">
    <property type="entry name" value="SH2"/>
</dbReference>
<dbReference type="AlphaFoldDB" id="A0AAN0JDA5"/>
<dbReference type="PRINTS" id="PR00401">
    <property type="entry name" value="SH2DOMAIN"/>
</dbReference>
<dbReference type="GO" id="GO:0035591">
    <property type="term" value="F:signaling adaptor activity"/>
    <property type="evidence" value="ECO:0007669"/>
    <property type="project" value="TreeGrafter"/>
</dbReference>